<dbReference type="EMBL" id="RDBM01000024">
    <property type="protein sequence ID" value="TXS32056.1"/>
    <property type="molecule type" value="Genomic_DNA"/>
</dbReference>
<accession>A0A652L8B3</accession>
<dbReference type="RefSeq" id="WP_124278808.1">
    <property type="nucleotide sequence ID" value="NZ_RDBM01000024.1"/>
</dbReference>
<gene>
    <name evidence="1" type="ORF">EAO74_07345</name>
</gene>
<dbReference type="AlphaFoldDB" id="A0A652L8B3"/>
<organism evidence="1">
    <name type="scientific">Streptomyces sp. gb1(2016)</name>
    <dbReference type="NCBI Taxonomy" id="1828321"/>
    <lineage>
        <taxon>Bacteria</taxon>
        <taxon>Bacillati</taxon>
        <taxon>Actinomycetota</taxon>
        <taxon>Actinomycetes</taxon>
        <taxon>Kitasatosporales</taxon>
        <taxon>Streptomycetaceae</taxon>
        <taxon>Streptomyces</taxon>
    </lineage>
</organism>
<proteinExistence type="predicted"/>
<comment type="caution">
    <text evidence="1">The sequence shown here is derived from an EMBL/GenBank/DDBJ whole genome shotgun (WGS) entry which is preliminary data.</text>
</comment>
<name>A0A652L8B3_9ACTN</name>
<reference evidence="1" key="1">
    <citation type="submission" date="2018-10" db="EMBL/GenBank/DDBJ databases">
        <authorList>
            <person name="Hariharan J."/>
            <person name="Choudoir M.J."/>
            <person name="Diebold P."/>
            <person name="Panke-Buisse K."/>
            <person name="Campbell A.N."/>
            <person name="Buckley D.H."/>
        </authorList>
    </citation>
    <scope>NUCLEOTIDE SEQUENCE</scope>
    <source>
        <strain evidence="1">Gb1</strain>
    </source>
</reference>
<protein>
    <submittedName>
        <fullName evidence="1">Uncharacterized protein</fullName>
    </submittedName>
</protein>
<evidence type="ECO:0000313" key="1">
    <source>
        <dbReference type="EMBL" id="TXS32056.1"/>
    </source>
</evidence>
<sequence>MERRELRAALHAAGVADGYYRIEGVHEPAPTPPDFLFLRKAPDGVWETGAYERGTYEVIARHPDEAAACAHLLRLLV</sequence>